<keyword evidence="3" id="KW-1185">Reference proteome</keyword>
<proteinExistence type="predicted"/>
<dbReference type="Proteomes" id="UP001231915">
    <property type="component" value="Unassembled WGS sequence"/>
</dbReference>
<evidence type="ECO:0000313" key="2">
    <source>
        <dbReference type="EMBL" id="MDK2593984.1"/>
    </source>
</evidence>
<dbReference type="EMBL" id="JASJUT010000001">
    <property type="protein sequence ID" value="MDK2593984.1"/>
    <property type="molecule type" value="Genomic_DNA"/>
</dbReference>
<organism evidence="2 3">
    <name type="scientific">Pseudoalteromonas obscura</name>
    <dbReference type="NCBI Taxonomy" id="3048491"/>
    <lineage>
        <taxon>Bacteria</taxon>
        <taxon>Pseudomonadati</taxon>
        <taxon>Pseudomonadota</taxon>
        <taxon>Gammaproteobacteria</taxon>
        <taxon>Alteromonadales</taxon>
        <taxon>Pseudoalteromonadaceae</taxon>
        <taxon>Pseudoalteromonas</taxon>
    </lineage>
</organism>
<reference evidence="2 3" key="1">
    <citation type="submission" date="2023-05" db="EMBL/GenBank/DDBJ databases">
        <title>Pseudoalteromonas ardens sp. nov., Pseudoalteromonas obscura sp. nov., and Pseudoalteromonas umbrosa sp. nov., isolated from the coral Montipora capitata.</title>
        <authorList>
            <person name="Thomas E.M."/>
            <person name="Smith E.M."/>
            <person name="Papke E."/>
            <person name="Shlafstein M.D."/>
            <person name="Oline D.K."/>
            <person name="Videau P."/>
            <person name="Saw J.H."/>
            <person name="Strangman W.K."/>
            <person name="Ushijima B."/>
        </authorList>
    </citation>
    <scope>NUCLEOTIDE SEQUENCE [LARGE SCALE GENOMIC DNA]</scope>
    <source>
        <strain evidence="2 3">P94</strain>
    </source>
</reference>
<name>A0ABT7EFC8_9GAMM</name>
<gene>
    <name evidence="2" type="ORF">QNM18_02740</name>
</gene>
<accession>A0ABT7EFC8</accession>
<evidence type="ECO:0000256" key="1">
    <source>
        <dbReference type="SAM" id="SignalP"/>
    </source>
</evidence>
<evidence type="ECO:0008006" key="4">
    <source>
        <dbReference type="Google" id="ProtNLM"/>
    </source>
</evidence>
<feature type="signal peptide" evidence="1">
    <location>
        <begin position="1"/>
        <end position="24"/>
    </location>
</feature>
<sequence>MKTLLIGVTIALASAVSAISTANAAGSPFTVCKYKMTQGAPDYVRPPGSDYATKYLSGHVSCPSTHVGGWGIYALISQRHVN</sequence>
<keyword evidence="1" id="KW-0732">Signal</keyword>
<feature type="chain" id="PRO_5046863161" description="Secreted protein" evidence="1">
    <location>
        <begin position="25"/>
        <end position="82"/>
    </location>
</feature>
<comment type="caution">
    <text evidence="2">The sequence shown here is derived from an EMBL/GenBank/DDBJ whole genome shotgun (WGS) entry which is preliminary data.</text>
</comment>
<protein>
    <recommendedName>
        <fullName evidence="4">Secreted protein</fullName>
    </recommendedName>
</protein>
<dbReference type="RefSeq" id="WP_211009303.1">
    <property type="nucleotide sequence ID" value="NZ_JASJUT010000001.1"/>
</dbReference>
<evidence type="ECO:0000313" key="3">
    <source>
        <dbReference type="Proteomes" id="UP001231915"/>
    </source>
</evidence>